<keyword evidence="6" id="KW-1185">Reference proteome</keyword>
<dbReference type="AlphaFoldDB" id="A0A8J2XNL3"/>
<dbReference type="InterPro" id="IPR018062">
    <property type="entry name" value="HTH_AraC-typ_CS"/>
</dbReference>
<accession>A0A8J2XNL3</accession>
<dbReference type="GO" id="GO:0003700">
    <property type="term" value="F:DNA-binding transcription factor activity"/>
    <property type="evidence" value="ECO:0007669"/>
    <property type="project" value="InterPro"/>
</dbReference>
<sequence>MENKPAKKNIFLTEHLLVFVVQGTKFLHLPGQAVTVAPSSVVLLKRGIYAMAEFIEEGLLFESMMVFLPAGVIRQFVLGQRWHRPDTAANCPCVVIPSNELLDSFKTQYLHYFGKSFPGLDQLLTGKLHELLLLLLATSQREAVRSFLLSAIDEEPADLELIVRNYLFQPITLAELASLSNRSLATFKRDFQRHYGASPRQWINRQRLAHAQLLLEQTDQKVSDIAIACGFESVSHFIRIFRAAFGATPQSLRAEKAMH</sequence>
<dbReference type="PANTHER" id="PTHR43280:SF28">
    <property type="entry name" value="HTH-TYPE TRANSCRIPTIONAL ACTIVATOR RHAS"/>
    <property type="match status" value="1"/>
</dbReference>
<evidence type="ECO:0000313" key="5">
    <source>
        <dbReference type="EMBL" id="GGA84234.1"/>
    </source>
</evidence>
<evidence type="ECO:0000256" key="3">
    <source>
        <dbReference type="ARBA" id="ARBA00023163"/>
    </source>
</evidence>
<gene>
    <name evidence="5" type="ORF">GCM10011511_04230</name>
</gene>
<dbReference type="Gene3D" id="1.10.10.60">
    <property type="entry name" value="Homeodomain-like"/>
    <property type="match status" value="1"/>
</dbReference>
<dbReference type="EMBL" id="BMJC01000001">
    <property type="protein sequence ID" value="GGA84234.1"/>
    <property type="molecule type" value="Genomic_DNA"/>
</dbReference>
<dbReference type="InterPro" id="IPR018060">
    <property type="entry name" value="HTH_AraC"/>
</dbReference>
<keyword evidence="1" id="KW-0805">Transcription regulation</keyword>
<evidence type="ECO:0000256" key="2">
    <source>
        <dbReference type="ARBA" id="ARBA00023125"/>
    </source>
</evidence>
<organism evidence="5 6">
    <name type="scientific">Puia dinghuensis</name>
    <dbReference type="NCBI Taxonomy" id="1792502"/>
    <lineage>
        <taxon>Bacteria</taxon>
        <taxon>Pseudomonadati</taxon>
        <taxon>Bacteroidota</taxon>
        <taxon>Chitinophagia</taxon>
        <taxon>Chitinophagales</taxon>
        <taxon>Chitinophagaceae</taxon>
        <taxon>Puia</taxon>
    </lineage>
</organism>
<dbReference type="PRINTS" id="PR00032">
    <property type="entry name" value="HTHARAC"/>
</dbReference>
<name>A0A8J2XNL3_9BACT</name>
<dbReference type="Pfam" id="PF22200">
    <property type="entry name" value="ExsA_N"/>
    <property type="match status" value="1"/>
</dbReference>
<reference evidence="5" key="2">
    <citation type="submission" date="2020-09" db="EMBL/GenBank/DDBJ databases">
        <authorList>
            <person name="Sun Q."/>
            <person name="Zhou Y."/>
        </authorList>
    </citation>
    <scope>NUCLEOTIDE SEQUENCE</scope>
    <source>
        <strain evidence="5">CGMCC 1.15448</strain>
    </source>
</reference>
<dbReference type="SUPFAM" id="SSF46689">
    <property type="entry name" value="Homeodomain-like"/>
    <property type="match status" value="2"/>
</dbReference>
<protein>
    <recommendedName>
        <fullName evidence="4">HTH araC/xylS-type domain-containing protein</fullName>
    </recommendedName>
</protein>
<dbReference type="PANTHER" id="PTHR43280">
    <property type="entry name" value="ARAC-FAMILY TRANSCRIPTIONAL REGULATOR"/>
    <property type="match status" value="1"/>
</dbReference>
<reference evidence="5" key="1">
    <citation type="journal article" date="2014" name="Int. J. Syst. Evol. Microbiol.">
        <title>Complete genome sequence of Corynebacterium casei LMG S-19264T (=DSM 44701T), isolated from a smear-ripened cheese.</title>
        <authorList>
            <consortium name="US DOE Joint Genome Institute (JGI-PGF)"/>
            <person name="Walter F."/>
            <person name="Albersmeier A."/>
            <person name="Kalinowski J."/>
            <person name="Ruckert C."/>
        </authorList>
    </citation>
    <scope>NUCLEOTIDE SEQUENCE</scope>
    <source>
        <strain evidence="5">CGMCC 1.15448</strain>
    </source>
</reference>
<dbReference type="Pfam" id="PF12833">
    <property type="entry name" value="HTH_18"/>
    <property type="match status" value="1"/>
</dbReference>
<dbReference type="SMART" id="SM00342">
    <property type="entry name" value="HTH_ARAC"/>
    <property type="match status" value="1"/>
</dbReference>
<proteinExistence type="predicted"/>
<evidence type="ECO:0000256" key="1">
    <source>
        <dbReference type="ARBA" id="ARBA00023015"/>
    </source>
</evidence>
<comment type="caution">
    <text evidence="5">The sequence shown here is derived from an EMBL/GenBank/DDBJ whole genome shotgun (WGS) entry which is preliminary data.</text>
</comment>
<feature type="domain" description="HTH araC/xylS-type" evidence="4">
    <location>
        <begin position="157"/>
        <end position="255"/>
    </location>
</feature>
<keyword evidence="3" id="KW-0804">Transcription</keyword>
<dbReference type="InterPro" id="IPR009057">
    <property type="entry name" value="Homeodomain-like_sf"/>
</dbReference>
<dbReference type="InterPro" id="IPR020449">
    <property type="entry name" value="Tscrpt_reg_AraC-type_HTH"/>
</dbReference>
<evidence type="ECO:0000259" key="4">
    <source>
        <dbReference type="PROSITE" id="PS01124"/>
    </source>
</evidence>
<evidence type="ECO:0000313" key="6">
    <source>
        <dbReference type="Proteomes" id="UP000607559"/>
    </source>
</evidence>
<dbReference type="PROSITE" id="PS00041">
    <property type="entry name" value="HTH_ARAC_FAMILY_1"/>
    <property type="match status" value="1"/>
</dbReference>
<dbReference type="PROSITE" id="PS01124">
    <property type="entry name" value="HTH_ARAC_FAMILY_2"/>
    <property type="match status" value="1"/>
</dbReference>
<dbReference type="Proteomes" id="UP000607559">
    <property type="component" value="Unassembled WGS sequence"/>
</dbReference>
<keyword evidence="2" id="KW-0238">DNA-binding</keyword>
<dbReference type="InterPro" id="IPR054015">
    <property type="entry name" value="ExsA-like_N"/>
</dbReference>
<dbReference type="GO" id="GO:0043565">
    <property type="term" value="F:sequence-specific DNA binding"/>
    <property type="evidence" value="ECO:0007669"/>
    <property type="project" value="InterPro"/>
</dbReference>